<dbReference type="InterPro" id="IPR014867">
    <property type="entry name" value="Spore_coat_CotH_CotH2/3/7"/>
</dbReference>
<name>A0A1Y2BZI1_9FUNG</name>
<organism evidence="6 7">
    <name type="scientific">Neocallimastix californiae</name>
    <dbReference type="NCBI Taxonomy" id="1754190"/>
    <lineage>
        <taxon>Eukaryota</taxon>
        <taxon>Fungi</taxon>
        <taxon>Fungi incertae sedis</taxon>
        <taxon>Chytridiomycota</taxon>
        <taxon>Chytridiomycota incertae sedis</taxon>
        <taxon>Neocallimastigomycetes</taxon>
        <taxon>Neocallimastigales</taxon>
        <taxon>Neocallimastigaceae</taxon>
        <taxon>Neocallimastix</taxon>
    </lineage>
</organism>
<dbReference type="Pfam" id="PF02013">
    <property type="entry name" value="CBM_10"/>
    <property type="match status" value="2"/>
</dbReference>
<dbReference type="PANTHER" id="PTHR40050">
    <property type="entry name" value="INNER SPORE COAT PROTEIN H"/>
    <property type="match status" value="1"/>
</dbReference>
<dbReference type="PROSITE" id="PS51763">
    <property type="entry name" value="CBM10"/>
    <property type="match status" value="2"/>
</dbReference>
<evidence type="ECO:0000256" key="2">
    <source>
        <dbReference type="ARBA" id="ARBA00022737"/>
    </source>
</evidence>
<dbReference type="Proteomes" id="UP000193920">
    <property type="component" value="Unassembled WGS sequence"/>
</dbReference>
<dbReference type="Pfam" id="PF08757">
    <property type="entry name" value="CotH"/>
    <property type="match status" value="1"/>
</dbReference>
<reference evidence="6 7" key="1">
    <citation type="submission" date="2016-08" db="EMBL/GenBank/DDBJ databases">
        <title>A Parts List for Fungal Cellulosomes Revealed by Comparative Genomics.</title>
        <authorList>
            <consortium name="DOE Joint Genome Institute"/>
            <person name="Haitjema C.H."/>
            <person name="Gilmore S.P."/>
            <person name="Henske J.K."/>
            <person name="Solomon K.V."/>
            <person name="De Groot R."/>
            <person name="Kuo A."/>
            <person name="Mondo S.J."/>
            <person name="Salamov A.A."/>
            <person name="Labutti K."/>
            <person name="Zhao Z."/>
            <person name="Chiniquy J."/>
            <person name="Barry K."/>
            <person name="Brewer H.M."/>
            <person name="Purvine S.O."/>
            <person name="Wright A.T."/>
            <person name="Boxma B."/>
            <person name="Van Alen T."/>
            <person name="Hackstein J.H."/>
            <person name="Baker S.E."/>
            <person name="Grigoriev I.V."/>
            <person name="O'Malley M.A."/>
        </authorList>
    </citation>
    <scope>NUCLEOTIDE SEQUENCE [LARGE SCALE GENOMIC DNA]</scope>
    <source>
        <strain evidence="6 7">G1</strain>
    </source>
</reference>
<dbReference type="EMBL" id="MCOG01000129">
    <property type="protein sequence ID" value="ORY40037.1"/>
    <property type="molecule type" value="Genomic_DNA"/>
</dbReference>
<feature type="domain" description="CBM10" evidence="5">
    <location>
        <begin position="498"/>
        <end position="534"/>
    </location>
</feature>
<feature type="compositionally biased region" description="Low complexity" evidence="4">
    <location>
        <begin position="474"/>
        <end position="498"/>
    </location>
</feature>
<sequence>MMEKSIPEMHVVISNNDWSEMQRKAQITSQHQNSGFKVDAKLIFKYNGDDEEYDIEFKLGGKSSTEFSKPGFNIKIKNGETLHGTKNFRLRSDQRDASMMRSKISTDILQKSGLIAVEVGYTELYINNEYRGFWVVSDSVKNKWIKRKFGDVDDITDLIQCRDDKIRFDDNSAKKKCVNANDEYADNMTNFNKFVDSVNAAKTRADLEKIMDVDNFIKYLAWEWLVFGWDHFLGVYGHNLYWYLQPNGKWVYIPYDHDLEVGQDIWTQSFPGKDFYNGNDIEFANISFKDFELNHPIVKILVHNDDTIFRECVGDIISKVFNPDTLLSHIDNIKNLISPYVKKDRDSGAGKLNKLGKDVDYTYEHFLQNVEYTYLFSYKGSVRGYGLKDWIRRRYNYAAAYYGIDKNHKLINPRPTPKNISYNLNPPLNWKGSYPNVIELYNPNQLPAYTPNLNYEDNSIPIIGVNVDAAFSPGSSSSSSSNSSTKTSTNDKTPDSSSCWSEEQGYQCCSGCDIVYEDNTGFWGVENNEWCGINSSCTSNAVEDECFSLVLGFPCCSSCDSIYEDDDGKWGVENNNWCGIKNSC</sequence>
<dbReference type="InterPro" id="IPR009034">
    <property type="entry name" value="Dockerin_dom_fun_sf"/>
</dbReference>
<evidence type="ECO:0000313" key="7">
    <source>
        <dbReference type="Proteomes" id="UP000193920"/>
    </source>
</evidence>
<dbReference type="AlphaFoldDB" id="A0A1Y2BZI1"/>
<protein>
    <recommendedName>
        <fullName evidence="5">CBM10 domain-containing protein</fullName>
    </recommendedName>
</protein>
<evidence type="ECO:0000256" key="1">
    <source>
        <dbReference type="ARBA" id="ARBA00022729"/>
    </source>
</evidence>
<feature type="domain" description="CBM10" evidence="5">
    <location>
        <begin position="545"/>
        <end position="581"/>
    </location>
</feature>
<dbReference type="SUPFAM" id="SSF64571">
    <property type="entry name" value="Cellulose docking domain, dockering"/>
    <property type="match status" value="2"/>
</dbReference>
<evidence type="ECO:0000313" key="6">
    <source>
        <dbReference type="EMBL" id="ORY40037.1"/>
    </source>
</evidence>
<keyword evidence="1" id="KW-0732">Signal</keyword>
<evidence type="ECO:0000259" key="5">
    <source>
        <dbReference type="PROSITE" id="PS51763"/>
    </source>
</evidence>
<keyword evidence="2" id="KW-0677">Repeat</keyword>
<dbReference type="InterPro" id="IPR002883">
    <property type="entry name" value="CBM10/Dockerin_dom"/>
</dbReference>
<keyword evidence="7" id="KW-1185">Reference proteome</keyword>
<gene>
    <name evidence="6" type="ORF">LY90DRAFT_385759</name>
</gene>
<proteinExistence type="predicted"/>
<dbReference type="OrthoDB" id="2124554at2759"/>
<accession>A0A1Y2BZI1</accession>
<evidence type="ECO:0000256" key="3">
    <source>
        <dbReference type="ARBA" id="ARBA00022801"/>
    </source>
</evidence>
<dbReference type="Gene3D" id="3.90.1220.10">
    <property type="entry name" value="Cellulose docking domain, dockering"/>
    <property type="match status" value="2"/>
</dbReference>
<dbReference type="PANTHER" id="PTHR40050:SF1">
    <property type="entry name" value="INNER SPORE COAT PROTEIN H"/>
    <property type="match status" value="1"/>
</dbReference>
<dbReference type="GO" id="GO:0016787">
    <property type="term" value="F:hydrolase activity"/>
    <property type="evidence" value="ECO:0007669"/>
    <property type="project" value="UniProtKB-KW"/>
</dbReference>
<comment type="caution">
    <text evidence="6">The sequence shown here is derived from an EMBL/GenBank/DDBJ whole genome shotgun (WGS) entry which is preliminary data.</text>
</comment>
<keyword evidence="3" id="KW-0378">Hydrolase</keyword>
<feature type="region of interest" description="Disordered" evidence="4">
    <location>
        <begin position="474"/>
        <end position="499"/>
    </location>
</feature>
<evidence type="ECO:0000256" key="4">
    <source>
        <dbReference type="SAM" id="MobiDB-lite"/>
    </source>
</evidence>